<reference evidence="8" key="2">
    <citation type="submission" date="2022-01" db="EMBL/GenBank/DDBJ databases">
        <authorList>
            <person name="Hirooka S."/>
            <person name="Miyagishima S.Y."/>
        </authorList>
    </citation>
    <scope>NUCLEOTIDE SEQUENCE</scope>
    <source>
        <strain evidence="8">NBRC 102759</strain>
    </source>
</reference>
<protein>
    <submittedName>
        <fullName evidence="8">Uncharacterized protein</fullName>
    </submittedName>
</protein>
<feature type="region of interest" description="Disordered" evidence="5">
    <location>
        <begin position="173"/>
        <end position="199"/>
    </location>
</feature>
<dbReference type="PANTHER" id="PTHR12466">
    <property type="entry name" value="CDC73 DOMAIN PROTEIN"/>
    <property type="match status" value="1"/>
</dbReference>
<evidence type="ECO:0000313" key="8">
    <source>
        <dbReference type="EMBL" id="GJQ14056.1"/>
    </source>
</evidence>
<evidence type="ECO:0000256" key="1">
    <source>
        <dbReference type="ARBA" id="ARBA00004123"/>
    </source>
</evidence>
<organism evidence="8 9">
    <name type="scientific">Galdieria partita</name>
    <dbReference type="NCBI Taxonomy" id="83374"/>
    <lineage>
        <taxon>Eukaryota</taxon>
        <taxon>Rhodophyta</taxon>
        <taxon>Bangiophyceae</taxon>
        <taxon>Galdieriales</taxon>
        <taxon>Galdieriaceae</taxon>
        <taxon>Galdieria</taxon>
    </lineage>
</organism>
<feature type="domain" description="Cell division control protein 73 C-terminal" evidence="6">
    <location>
        <begin position="270"/>
        <end position="423"/>
    </location>
</feature>
<dbReference type="GO" id="GO:0000993">
    <property type="term" value="F:RNA polymerase II complex binding"/>
    <property type="evidence" value="ECO:0007669"/>
    <property type="project" value="TreeGrafter"/>
</dbReference>
<evidence type="ECO:0000259" key="7">
    <source>
        <dbReference type="Pfam" id="PF16050"/>
    </source>
</evidence>
<name>A0A9C7Q220_9RHOD</name>
<evidence type="ECO:0000256" key="2">
    <source>
        <dbReference type="ARBA" id="ARBA00010427"/>
    </source>
</evidence>
<accession>A0A9C7Q220</accession>
<dbReference type="InterPro" id="IPR007852">
    <property type="entry name" value="Cdc73/Parafibromin"/>
</dbReference>
<evidence type="ECO:0000259" key="6">
    <source>
        <dbReference type="Pfam" id="PF05179"/>
    </source>
</evidence>
<dbReference type="PANTHER" id="PTHR12466:SF8">
    <property type="entry name" value="PARAFIBROMIN"/>
    <property type="match status" value="1"/>
</dbReference>
<dbReference type="OrthoDB" id="2186602at2759"/>
<dbReference type="Gene3D" id="3.40.50.11990">
    <property type="entry name" value="RNA polymerase II accessory factor, Cdc73 C-terminal domain"/>
    <property type="match status" value="1"/>
</dbReference>
<dbReference type="EMBL" id="BQMJ01000050">
    <property type="protein sequence ID" value="GJQ14056.1"/>
    <property type="molecule type" value="Genomic_DNA"/>
</dbReference>
<feature type="region of interest" description="Disordered" evidence="5">
    <location>
        <begin position="114"/>
        <end position="134"/>
    </location>
</feature>
<dbReference type="InterPro" id="IPR038103">
    <property type="entry name" value="CDC73_C_sf"/>
</dbReference>
<comment type="caution">
    <text evidence="8">The sequence shown here is derived from an EMBL/GenBank/DDBJ whole genome shotgun (WGS) entry which is preliminary data.</text>
</comment>
<dbReference type="GO" id="GO:0016593">
    <property type="term" value="C:Cdc73/Paf1 complex"/>
    <property type="evidence" value="ECO:0007669"/>
    <property type="project" value="InterPro"/>
</dbReference>
<dbReference type="Proteomes" id="UP001061958">
    <property type="component" value="Unassembled WGS sequence"/>
</dbReference>
<evidence type="ECO:0000256" key="4">
    <source>
        <dbReference type="ARBA" id="ARBA00023242"/>
    </source>
</evidence>
<sequence>MEPLLLLREANKRGESVVLEGDNIVFKGANKSFPRDFATAYFPSRGREKQPYTLEVVWFLFQHADKSFREYVSECVRAGVNRVQIIDSRDLIAFFRGELDTCAGIKASTDAEERFSEKRSLSAPEGQRKKDSDSAIRDALSQEHEQQTISSLLASKERNFKYLVEEIKRLRKESKEQVSSVQTESKTSKKQQMDPRGDRYSIREDMFYRENIGAEVDELGINPSGRFGLSSTNSGTSLNGTRMMTSKETSASIVQSANLKENVPKKQMKNMTPIIVVPSGYNSLINILNAPEFLEKGNFVPWQSLKAQGIASVSWSVKIKHTSSASQPPIEYQIINNTSRLSSEDWKRVCAVVCSGAQWQFKGWPYPGTAELFADVRGFYFYYDDEQIDPNIRGWVVKCLPISRNKRHLDYSVALEFWRTLEAHIKSRKPHLKV</sequence>
<dbReference type="InterPro" id="IPR032041">
    <property type="entry name" value="Cdc73_N"/>
</dbReference>
<proteinExistence type="inferred from homology"/>
<evidence type="ECO:0000256" key="3">
    <source>
        <dbReference type="ARBA" id="ARBA00023163"/>
    </source>
</evidence>
<comment type="subcellular location">
    <subcellularLocation>
        <location evidence="1">Nucleus</location>
    </subcellularLocation>
</comment>
<reference evidence="8" key="1">
    <citation type="journal article" date="2022" name="Proc. Natl. Acad. Sci. U.S.A.">
        <title>Life cycle and functional genomics of the unicellular red alga Galdieria for elucidating algal and plant evolution and industrial use.</title>
        <authorList>
            <person name="Hirooka S."/>
            <person name="Itabashi T."/>
            <person name="Ichinose T.M."/>
            <person name="Onuma R."/>
            <person name="Fujiwara T."/>
            <person name="Yamashita S."/>
            <person name="Jong L.W."/>
            <person name="Tomita R."/>
            <person name="Iwane A.H."/>
            <person name="Miyagishima S.Y."/>
        </authorList>
    </citation>
    <scope>NUCLEOTIDE SEQUENCE</scope>
    <source>
        <strain evidence="8">NBRC 102759</strain>
    </source>
</reference>
<keyword evidence="9" id="KW-1185">Reference proteome</keyword>
<dbReference type="Pfam" id="PF05179">
    <property type="entry name" value="CDC73_C"/>
    <property type="match status" value="1"/>
</dbReference>
<dbReference type="InterPro" id="IPR031336">
    <property type="entry name" value="CDC73_C"/>
</dbReference>
<comment type="similarity">
    <text evidence="2">Belongs to the CDC73 family.</text>
</comment>
<evidence type="ECO:0000313" key="9">
    <source>
        <dbReference type="Proteomes" id="UP001061958"/>
    </source>
</evidence>
<dbReference type="AlphaFoldDB" id="A0A9C7Q220"/>
<dbReference type="GO" id="GO:0006368">
    <property type="term" value="P:transcription elongation by RNA polymerase II"/>
    <property type="evidence" value="ECO:0007669"/>
    <property type="project" value="InterPro"/>
</dbReference>
<gene>
    <name evidence="8" type="ORF">GpartN1_g5847.t1</name>
</gene>
<feature type="domain" description="Paf1 complex subunit Cdc73 N-terminal" evidence="7">
    <location>
        <begin position="3"/>
        <end position="194"/>
    </location>
</feature>
<keyword evidence="4" id="KW-0539">Nucleus</keyword>
<keyword evidence="3" id="KW-0804">Transcription</keyword>
<dbReference type="Pfam" id="PF16050">
    <property type="entry name" value="CDC73_N"/>
    <property type="match status" value="1"/>
</dbReference>
<evidence type="ECO:0000256" key="5">
    <source>
        <dbReference type="SAM" id="MobiDB-lite"/>
    </source>
</evidence>
<dbReference type="GO" id="GO:0032968">
    <property type="term" value="P:positive regulation of transcription elongation by RNA polymerase II"/>
    <property type="evidence" value="ECO:0007669"/>
    <property type="project" value="TreeGrafter"/>
</dbReference>